<reference evidence="1 2" key="1">
    <citation type="submission" date="2017-10" db="EMBL/GenBank/DDBJ databases">
        <title>Whole genome sequencing of members of genus Pseudoxanthomonas.</title>
        <authorList>
            <person name="Kumar S."/>
            <person name="Bansal K."/>
            <person name="Kaur A."/>
            <person name="Patil P."/>
            <person name="Sharma S."/>
            <person name="Patil P.B."/>
        </authorList>
    </citation>
    <scope>NUCLEOTIDE SEQUENCE [LARGE SCALE GENOMIC DNA]</scope>
    <source>
        <strain evidence="1 2">DSM 17801</strain>
    </source>
</reference>
<proteinExistence type="predicted"/>
<evidence type="ECO:0000313" key="2">
    <source>
        <dbReference type="Proteomes" id="UP000788419"/>
    </source>
</evidence>
<keyword evidence="2" id="KW-1185">Reference proteome</keyword>
<comment type="caution">
    <text evidence="1">The sequence shown here is derived from an EMBL/GenBank/DDBJ whole genome shotgun (WGS) entry which is preliminary data.</text>
</comment>
<accession>A0ABQ6Z9A8</accession>
<dbReference type="Proteomes" id="UP000788419">
    <property type="component" value="Unassembled WGS sequence"/>
</dbReference>
<dbReference type="RefSeq" id="WP_162409307.1">
    <property type="nucleotide sequence ID" value="NZ_PDWN01000004.1"/>
</dbReference>
<protein>
    <submittedName>
        <fullName evidence="1">Uncharacterized protein</fullName>
    </submittedName>
</protein>
<evidence type="ECO:0000313" key="1">
    <source>
        <dbReference type="EMBL" id="KAF1695980.1"/>
    </source>
</evidence>
<gene>
    <name evidence="1" type="ORF">CSC65_05645</name>
</gene>
<sequence>MATKSDDGLEKDAKLIKRGIALYEHAFAEQAPDKAFPNLMELVAFYQDEIGREKHQPFFMAVCDRFGPSEAVMAFQGMSGLLQTREAMLLWKRKLMSWIFMSDRSEEFDNDQLEKMHEAYFELRRASEAWKKQLIVGLAGLDRKLVEDLCLGADSVFFEHVDRWVVWLGAQPDERYEPANRQAMIQEYIGSSDGFDMIHTTDNPMFAPFVEQYQTERVGTVCGAIMSQGLTFKYKTLRL</sequence>
<dbReference type="EMBL" id="PDWN01000004">
    <property type="protein sequence ID" value="KAF1695980.1"/>
    <property type="molecule type" value="Genomic_DNA"/>
</dbReference>
<organism evidence="1 2">
    <name type="scientific">Pseudoxanthomonas daejeonensis</name>
    <dbReference type="NCBI Taxonomy" id="266062"/>
    <lineage>
        <taxon>Bacteria</taxon>
        <taxon>Pseudomonadati</taxon>
        <taxon>Pseudomonadota</taxon>
        <taxon>Gammaproteobacteria</taxon>
        <taxon>Lysobacterales</taxon>
        <taxon>Lysobacteraceae</taxon>
        <taxon>Pseudoxanthomonas</taxon>
    </lineage>
</organism>
<name>A0ABQ6Z9A8_9GAMM</name>